<evidence type="ECO:0000256" key="1">
    <source>
        <dbReference type="SAM" id="SignalP"/>
    </source>
</evidence>
<organism evidence="2">
    <name type="scientific">Pseudomonas sp. W17</name>
    <dbReference type="NCBI Taxonomy" id="3144407"/>
    <lineage>
        <taxon>Bacteria</taxon>
        <taxon>Pseudomonadati</taxon>
        <taxon>Pseudomonadota</taxon>
        <taxon>Gammaproteobacteria</taxon>
        <taxon>Pseudomonadales</taxon>
        <taxon>Pseudomonadaceae</taxon>
        <taxon>Pseudomonas</taxon>
    </lineage>
</organism>
<sequence>MPISALGMRLCCALSCLLLAGPVHTAIAAPLPAPTFNPGDQDLIL</sequence>
<proteinExistence type="predicted"/>
<feature type="chain" id="PRO_5043380841" evidence="1">
    <location>
        <begin position="29"/>
        <end position="45"/>
    </location>
</feature>
<feature type="signal peptide" evidence="1">
    <location>
        <begin position="1"/>
        <end position="28"/>
    </location>
</feature>
<evidence type="ECO:0000313" key="2">
    <source>
        <dbReference type="EMBL" id="XBY22017.1"/>
    </source>
</evidence>
<keyword evidence="1" id="KW-0732">Signal</keyword>
<reference evidence="2" key="1">
    <citation type="submission" date="2024-06" db="EMBL/GenBank/DDBJ databases">
        <authorList>
            <person name="Wu L."/>
        </authorList>
    </citation>
    <scope>NUCLEOTIDE SEQUENCE</scope>
    <source>
        <strain evidence="2">W17</strain>
    </source>
</reference>
<dbReference type="AlphaFoldDB" id="A0AAU7WMT9"/>
<dbReference type="EMBL" id="CP158490">
    <property type="protein sequence ID" value="XBY22017.1"/>
    <property type="molecule type" value="Genomic_DNA"/>
</dbReference>
<protein>
    <submittedName>
        <fullName evidence="2">Uncharacterized protein</fullName>
    </submittedName>
</protein>
<accession>A0AAU7WMT9</accession>
<dbReference type="RefSeq" id="WP_350403470.1">
    <property type="nucleotide sequence ID" value="NZ_CP158490.1"/>
</dbReference>
<name>A0AAU7WMT9_9PSED</name>
<gene>
    <name evidence="2" type="ORF">ABCR88_21200</name>
</gene>